<evidence type="ECO:0000313" key="8">
    <source>
        <dbReference type="EMBL" id="KEY69219.1"/>
    </source>
</evidence>
<evidence type="ECO:0000313" key="9">
    <source>
        <dbReference type="Proteomes" id="UP000028045"/>
    </source>
</evidence>
<dbReference type="InterPro" id="IPR050072">
    <property type="entry name" value="Peptidase_M20A"/>
</dbReference>
<evidence type="ECO:0000259" key="7">
    <source>
        <dbReference type="Pfam" id="PF07687"/>
    </source>
</evidence>
<dbReference type="InterPro" id="IPR002933">
    <property type="entry name" value="Peptidase_M20"/>
</dbReference>
<dbReference type="Proteomes" id="UP000028045">
    <property type="component" value="Unassembled WGS sequence"/>
</dbReference>
<reference evidence="8 9" key="1">
    <citation type="journal article" date="2014" name="BMC Genomics">
        <title>Comparative genome sequencing reveals chemotype-specific gene clusters in the toxigenic black mold Stachybotrys.</title>
        <authorList>
            <person name="Semeiks J."/>
            <person name="Borek D."/>
            <person name="Otwinowski Z."/>
            <person name="Grishin N.V."/>
        </authorList>
    </citation>
    <scope>NUCLEOTIDE SEQUENCE [LARGE SCALE GENOMIC DNA]</scope>
    <source>
        <strain evidence="9">CBS 109288 / IBT 7711</strain>
    </source>
</reference>
<name>A0A084AV90_STACB</name>
<dbReference type="OrthoDB" id="3064516at2759"/>
<dbReference type="Pfam" id="PF07687">
    <property type="entry name" value="M20_dimer"/>
    <property type="match status" value="1"/>
</dbReference>
<organism evidence="8 9">
    <name type="scientific">Stachybotrys chartarum (strain CBS 109288 / IBT 7711)</name>
    <name type="common">Toxic black mold</name>
    <name type="synonym">Stilbospora chartarum</name>
    <dbReference type="NCBI Taxonomy" id="1280523"/>
    <lineage>
        <taxon>Eukaryota</taxon>
        <taxon>Fungi</taxon>
        <taxon>Dikarya</taxon>
        <taxon>Ascomycota</taxon>
        <taxon>Pezizomycotina</taxon>
        <taxon>Sordariomycetes</taxon>
        <taxon>Hypocreomycetidae</taxon>
        <taxon>Hypocreales</taxon>
        <taxon>Stachybotryaceae</taxon>
        <taxon>Stachybotrys</taxon>
    </lineage>
</organism>
<dbReference type="PROSITE" id="PS00758">
    <property type="entry name" value="ARGE_DAPE_CPG2_1"/>
    <property type="match status" value="1"/>
</dbReference>
<dbReference type="Gene3D" id="3.40.630.10">
    <property type="entry name" value="Zn peptidases"/>
    <property type="match status" value="1"/>
</dbReference>
<keyword evidence="4" id="KW-0378">Hydrolase</keyword>
<evidence type="ECO:0000256" key="5">
    <source>
        <dbReference type="ARBA" id="ARBA00022833"/>
    </source>
</evidence>
<dbReference type="PANTHER" id="PTHR43808">
    <property type="entry name" value="ACETYLORNITHINE DEACETYLASE"/>
    <property type="match status" value="1"/>
</dbReference>
<comment type="similarity">
    <text evidence="2">Belongs to the peptidase M20A family.</text>
</comment>
<accession>A0A084AV90</accession>
<evidence type="ECO:0000256" key="4">
    <source>
        <dbReference type="ARBA" id="ARBA00022801"/>
    </source>
</evidence>
<dbReference type="GO" id="GO:0016787">
    <property type="term" value="F:hydrolase activity"/>
    <property type="evidence" value="ECO:0007669"/>
    <property type="project" value="UniProtKB-KW"/>
</dbReference>
<evidence type="ECO:0000256" key="6">
    <source>
        <dbReference type="SAM" id="SignalP"/>
    </source>
</evidence>
<feature type="domain" description="Peptidase M20 dimerisation" evidence="7">
    <location>
        <begin position="221"/>
        <end position="324"/>
    </location>
</feature>
<keyword evidence="3" id="KW-0479">Metal-binding</keyword>
<feature type="chain" id="PRO_5012497721" description="Peptidase M20 dimerisation domain-containing protein" evidence="6">
    <location>
        <begin position="16"/>
        <end position="409"/>
    </location>
</feature>
<dbReference type="EMBL" id="KL648534">
    <property type="protein sequence ID" value="KEY69219.1"/>
    <property type="molecule type" value="Genomic_DNA"/>
</dbReference>
<dbReference type="CDD" id="cd05652">
    <property type="entry name" value="M20_ArgE_DapE-like_fungal"/>
    <property type="match status" value="1"/>
</dbReference>
<dbReference type="InterPro" id="IPR011650">
    <property type="entry name" value="Peptidase_M20_dimer"/>
</dbReference>
<dbReference type="SUPFAM" id="SSF53187">
    <property type="entry name" value="Zn-dependent exopeptidases"/>
    <property type="match status" value="1"/>
</dbReference>
<evidence type="ECO:0000256" key="3">
    <source>
        <dbReference type="ARBA" id="ARBA00022723"/>
    </source>
</evidence>
<comment type="cofactor">
    <cofactor evidence="1">
        <name>Zn(2+)</name>
        <dbReference type="ChEBI" id="CHEBI:29105"/>
    </cofactor>
</comment>
<feature type="signal peptide" evidence="6">
    <location>
        <begin position="1"/>
        <end position="15"/>
    </location>
</feature>
<dbReference type="InterPro" id="IPR001261">
    <property type="entry name" value="ArgE/DapE_CS"/>
</dbReference>
<gene>
    <name evidence="8" type="ORF">S7711_01675</name>
</gene>
<dbReference type="PANTHER" id="PTHR43808:SF30">
    <property type="entry name" value="ACETYLORNITHINE DEACETYLASE"/>
    <property type="match status" value="1"/>
</dbReference>
<protein>
    <recommendedName>
        <fullName evidence="7">Peptidase M20 dimerisation domain-containing protein</fullName>
    </recommendedName>
</protein>
<evidence type="ECO:0000256" key="2">
    <source>
        <dbReference type="ARBA" id="ARBA00006247"/>
    </source>
</evidence>
<dbReference type="Pfam" id="PF01546">
    <property type="entry name" value="Peptidase_M20"/>
    <property type="match status" value="1"/>
</dbReference>
<keyword evidence="5" id="KW-0862">Zinc</keyword>
<keyword evidence="9" id="KW-1185">Reference proteome</keyword>
<dbReference type="GO" id="GO:0046872">
    <property type="term" value="F:metal ion binding"/>
    <property type="evidence" value="ECO:0007669"/>
    <property type="project" value="UniProtKB-KW"/>
</dbReference>
<sequence>MLFAIALLLASATLGFSSEQLPLSTDHSSAVGTASDDAPSYRSELLSLHKSLVSIPSISGNENEVGNFVVKYLTEKGYGVNIQFVPKRNNTQADRERFNVVAWRGQGALRPKVLVTSHIDVVPPHIPYAIDDGPVTKKTMIKGRGSVDAKGSVASMIVALDELVNEDKVDGNDVMLLFVVGEEVAGDGMHYFSDSLAKMPHPPAFDAVIFGEPTENKLACGHKGGVFCDLAARGFGGHSGYPWLGKSANELMVRAMAKIYATDLGSSELYGNTTVNLGRFNGGVASNVIAEHATAGIAVRVAIGPEKEGGAIVQQRIQDILDEIDDEAFEFTCHQAYGAVDCDCDVEGFETDTMNYGTDIPNLAGNHSRYLYGPGTILVAHGARENLTVGDLETAVEGFQRLILHALEK</sequence>
<proteinExistence type="inferred from homology"/>
<dbReference type="Gene3D" id="3.30.70.360">
    <property type="match status" value="1"/>
</dbReference>
<dbReference type="SUPFAM" id="SSF55031">
    <property type="entry name" value="Bacterial exopeptidase dimerisation domain"/>
    <property type="match status" value="1"/>
</dbReference>
<dbReference type="InterPro" id="IPR036264">
    <property type="entry name" value="Bact_exopeptidase_dim_dom"/>
</dbReference>
<dbReference type="HOGENOM" id="CLU_021802_3_0_1"/>
<evidence type="ECO:0000256" key="1">
    <source>
        <dbReference type="ARBA" id="ARBA00001947"/>
    </source>
</evidence>
<keyword evidence="6" id="KW-0732">Signal</keyword>
<dbReference type="AlphaFoldDB" id="A0A084AV90"/>